<gene>
    <name evidence="1" type="ORF">BV22DRAFT_267090</name>
</gene>
<protein>
    <submittedName>
        <fullName evidence="1">Uncharacterized protein</fullName>
    </submittedName>
</protein>
<dbReference type="EMBL" id="MU266364">
    <property type="protein sequence ID" value="KAH7927585.1"/>
    <property type="molecule type" value="Genomic_DNA"/>
</dbReference>
<sequence>MRLRDSITPWADTIPTFKYLLANLPPTLVKCLIFRLSCSSPWLGFWLCAWKRLLKVVNDRRPKTPECFMGFRSKSSYIPTTRYIYRCTARRVWFHVQELEGRLKILWKVDLFRLYCPRASMWSKATVSRISKPFCVFSCCRFSEIWTIESGILFRPPSHTFGFTRRTCTNHAALPKPTTGSPDPGESVSCYYMNRFLGLPPPALPQ</sequence>
<proteinExistence type="predicted"/>
<dbReference type="Proteomes" id="UP000790709">
    <property type="component" value="Unassembled WGS sequence"/>
</dbReference>
<reference evidence="1" key="1">
    <citation type="journal article" date="2021" name="New Phytol.">
        <title>Evolutionary innovations through gain and loss of genes in the ectomycorrhizal Boletales.</title>
        <authorList>
            <person name="Wu G."/>
            <person name="Miyauchi S."/>
            <person name="Morin E."/>
            <person name="Kuo A."/>
            <person name="Drula E."/>
            <person name="Varga T."/>
            <person name="Kohler A."/>
            <person name="Feng B."/>
            <person name="Cao Y."/>
            <person name="Lipzen A."/>
            <person name="Daum C."/>
            <person name="Hundley H."/>
            <person name="Pangilinan J."/>
            <person name="Johnson J."/>
            <person name="Barry K."/>
            <person name="LaButti K."/>
            <person name="Ng V."/>
            <person name="Ahrendt S."/>
            <person name="Min B."/>
            <person name="Choi I.G."/>
            <person name="Park H."/>
            <person name="Plett J.M."/>
            <person name="Magnuson J."/>
            <person name="Spatafora J.W."/>
            <person name="Nagy L.G."/>
            <person name="Henrissat B."/>
            <person name="Grigoriev I.V."/>
            <person name="Yang Z.L."/>
            <person name="Xu J."/>
            <person name="Martin F.M."/>
        </authorList>
    </citation>
    <scope>NUCLEOTIDE SEQUENCE</scope>
    <source>
        <strain evidence="1">KUC20120723A-06</strain>
    </source>
</reference>
<evidence type="ECO:0000313" key="1">
    <source>
        <dbReference type="EMBL" id="KAH7927585.1"/>
    </source>
</evidence>
<name>A0ACB8BNU0_9AGAM</name>
<keyword evidence="2" id="KW-1185">Reference proteome</keyword>
<accession>A0ACB8BNU0</accession>
<comment type="caution">
    <text evidence="1">The sequence shown here is derived from an EMBL/GenBank/DDBJ whole genome shotgun (WGS) entry which is preliminary data.</text>
</comment>
<organism evidence="1 2">
    <name type="scientific">Leucogyrophana mollusca</name>
    <dbReference type="NCBI Taxonomy" id="85980"/>
    <lineage>
        <taxon>Eukaryota</taxon>
        <taxon>Fungi</taxon>
        <taxon>Dikarya</taxon>
        <taxon>Basidiomycota</taxon>
        <taxon>Agaricomycotina</taxon>
        <taxon>Agaricomycetes</taxon>
        <taxon>Agaricomycetidae</taxon>
        <taxon>Boletales</taxon>
        <taxon>Boletales incertae sedis</taxon>
        <taxon>Leucogyrophana</taxon>
    </lineage>
</organism>
<evidence type="ECO:0000313" key="2">
    <source>
        <dbReference type="Proteomes" id="UP000790709"/>
    </source>
</evidence>